<dbReference type="eggNOG" id="KOG3215">
    <property type="taxonomic scope" value="Eukaryota"/>
</dbReference>
<feature type="compositionally biased region" description="Polar residues" evidence="6">
    <location>
        <begin position="212"/>
        <end position="224"/>
    </location>
</feature>
<reference evidence="7 9" key="2">
    <citation type="journal article" date="2018" name="Plant J.">
        <title>The Physcomitrella patens chromosome-scale assembly reveals moss genome structure and evolution.</title>
        <authorList>
            <person name="Lang D."/>
            <person name="Ullrich K.K."/>
            <person name="Murat F."/>
            <person name="Fuchs J."/>
            <person name="Jenkins J."/>
            <person name="Haas F.B."/>
            <person name="Piednoel M."/>
            <person name="Gundlach H."/>
            <person name="Van Bel M."/>
            <person name="Meyberg R."/>
            <person name="Vives C."/>
            <person name="Morata J."/>
            <person name="Symeonidi A."/>
            <person name="Hiss M."/>
            <person name="Muchero W."/>
            <person name="Kamisugi Y."/>
            <person name="Saleh O."/>
            <person name="Blanc G."/>
            <person name="Decker E.L."/>
            <person name="van Gessel N."/>
            <person name="Grimwood J."/>
            <person name="Hayes R.D."/>
            <person name="Graham S.W."/>
            <person name="Gunter L.E."/>
            <person name="McDaniel S.F."/>
            <person name="Hoernstein S.N.W."/>
            <person name="Larsson A."/>
            <person name="Li F.W."/>
            <person name="Perroud P.F."/>
            <person name="Phillips J."/>
            <person name="Ranjan P."/>
            <person name="Rokshar D.S."/>
            <person name="Rothfels C.J."/>
            <person name="Schneider L."/>
            <person name="Shu S."/>
            <person name="Stevenson D.W."/>
            <person name="Thummler F."/>
            <person name="Tillich M."/>
            <person name="Villarreal Aguilar J.C."/>
            <person name="Widiez T."/>
            <person name="Wong G.K."/>
            <person name="Wymore A."/>
            <person name="Zhang Y."/>
            <person name="Zimmer A.D."/>
            <person name="Quatrano R.S."/>
            <person name="Mayer K.F.X."/>
            <person name="Goodstein D."/>
            <person name="Casacuberta J.M."/>
            <person name="Vandepoele K."/>
            <person name="Reski R."/>
            <person name="Cuming A.C."/>
            <person name="Tuskan G.A."/>
            <person name="Maumus F."/>
            <person name="Salse J."/>
            <person name="Schmutz J."/>
            <person name="Rensing S.A."/>
        </authorList>
    </citation>
    <scope>NUCLEOTIDE SEQUENCE [LARGE SCALE GENOMIC DNA]</scope>
    <source>
        <strain evidence="8 9">cv. Gransden 2004</strain>
    </source>
</reference>
<dbReference type="InterPro" id="IPR008501">
    <property type="entry name" value="THOC7/Mft1"/>
</dbReference>
<dbReference type="EnsemblPlants" id="Pp3c15_21620V3.1">
    <property type="protein sequence ID" value="Pp3c15_21620V3.1"/>
    <property type="gene ID" value="Pp3c15_21620"/>
</dbReference>
<dbReference type="HOGENOM" id="CLU_076737_0_0_1"/>
<dbReference type="Proteomes" id="UP000006727">
    <property type="component" value="Chromosome 15"/>
</dbReference>
<dbReference type="GO" id="GO:0000445">
    <property type="term" value="C:THO complex part of transcription export complex"/>
    <property type="evidence" value="ECO:0000318"/>
    <property type="project" value="GO_Central"/>
</dbReference>
<comment type="subcellular location">
    <subcellularLocation>
        <location evidence="1">Nucleus</location>
    </subcellularLocation>
</comment>
<evidence type="ECO:0000256" key="3">
    <source>
        <dbReference type="ARBA" id="ARBA00023054"/>
    </source>
</evidence>
<keyword evidence="3 5" id="KW-0175">Coiled coil</keyword>
<dbReference type="OMA" id="WANSKND"/>
<evidence type="ECO:0000256" key="6">
    <source>
        <dbReference type="SAM" id="MobiDB-lite"/>
    </source>
</evidence>
<dbReference type="GeneID" id="112292091"/>
<dbReference type="EnsemblPlants" id="Pp3c15_21620V3.2">
    <property type="protein sequence ID" value="Pp3c15_21620V3.2"/>
    <property type="gene ID" value="Pp3c15_21620"/>
</dbReference>
<organism evidence="7">
    <name type="scientific">Physcomitrium patens</name>
    <name type="common">Spreading-leaved earth moss</name>
    <name type="synonym">Physcomitrella patens</name>
    <dbReference type="NCBI Taxonomy" id="3218"/>
    <lineage>
        <taxon>Eukaryota</taxon>
        <taxon>Viridiplantae</taxon>
        <taxon>Streptophyta</taxon>
        <taxon>Embryophyta</taxon>
        <taxon>Bryophyta</taxon>
        <taxon>Bryophytina</taxon>
        <taxon>Bryopsida</taxon>
        <taxon>Funariidae</taxon>
        <taxon>Funariales</taxon>
        <taxon>Funariaceae</taxon>
        <taxon>Physcomitrium</taxon>
    </lineage>
</organism>
<keyword evidence="4" id="KW-0539">Nucleus</keyword>
<dbReference type="Gramene" id="Pp3c15_21620V3.1">
    <property type="protein sequence ID" value="Pp3c15_21620V3.1"/>
    <property type="gene ID" value="Pp3c15_21620"/>
</dbReference>
<evidence type="ECO:0000256" key="5">
    <source>
        <dbReference type="SAM" id="Coils"/>
    </source>
</evidence>
<dbReference type="PaxDb" id="3218-PP1S271_23V6.1"/>
<sequence>MAAHYAISPAEDDAVIRQRLLTRTTTTRGEPPLKKLIKKFTALAGEIDKEDSKYSECEKLYKSFLQELATFELPLLKTKAVVDANRREQESFKELHVELNQQISQAQRDIEDLKIQLEEAKIERQHKEECEKIRRQIAAQSPRLITQKQLNDLEKDLVQLEAESYAAARTIDLRKKQFGVLLHVVDDLQTTLDEEQKNPVDFEAADLVSPADESSNAAEPMSIN</sequence>
<dbReference type="PANTHER" id="PTHR23405">
    <property type="entry name" value="MAINTENANCE OF KILLER 16 MAK16 PROTEIN-RELATED"/>
    <property type="match status" value="1"/>
</dbReference>
<dbReference type="FunCoup" id="A9TN93">
    <property type="interactions" value="3707"/>
</dbReference>
<evidence type="ECO:0000256" key="1">
    <source>
        <dbReference type="ARBA" id="ARBA00004123"/>
    </source>
</evidence>
<dbReference type="OrthoDB" id="205166at2759"/>
<dbReference type="STRING" id="3218.A9TN93"/>
<dbReference type="RefSeq" id="XP_024396013.1">
    <property type="nucleotide sequence ID" value="XM_024540245.2"/>
</dbReference>
<reference evidence="7 9" key="1">
    <citation type="journal article" date="2008" name="Science">
        <title>The Physcomitrella genome reveals evolutionary insights into the conquest of land by plants.</title>
        <authorList>
            <person name="Rensing S."/>
            <person name="Lang D."/>
            <person name="Zimmer A."/>
            <person name="Terry A."/>
            <person name="Salamov A."/>
            <person name="Shapiro H."/>
            <person name="Nishiyama T."/>
            <person name="Perroud P.-F."/>
            <person name="Lindquist E."/>
            <person name="Kamisugi Y."/>
            <person name="Tanahashi T."/>
            <person name="Sakakibara K."/>
            <person name="Fujita T."/>
            <person name="Oishi K."/>
            <person name="Shin-I T."/>
            <person name="Kuroki Y."/>
            <person name="Toyoda A."/>
            <person name="Suzuki Y."/>
            <person name="Hashimoto A."/>
            <person name="Yamaguchi K."/>
            <person name="Sugano A."/>
            <person name="Kohara Y."/>
            <person name="Fujiyama A."/>
            <person name="Anterola A."/>
            <person name="Aoki S."/>
            <person name="Ashton N."/>
            <person name="Barbazuk W.B."/>
            <person name="Barker E."/>
            <person name="Bennetzen J."/>
            <person name="Bezanilla M."/>
            <person name="Blankenship R."/>
            <person name="Cho S.H."/>
            <person name="Dutcher S."/>
            <person name="Estelle M."/>
            <person name="Fawcett J.A."/>
            <person name="Gundlach H."/>
            <person name="Hanada K."/>
            <person name="Heyl A."/>
            <person name="Hicks K.A."/>
            <person name="Hugh J."/>
            <person name="Lohr M."/>
            <person name="Mayer K."/>
            <person name="Melkozernov A."/>
            <person name="Murata T."/>
            <person name="Nelson D."/>
            <person name="Pils B."/>
            <person name="Prigge M."/>
            <person name="Reiss B."/>
            <person name="Renner T."/>
            <person name="Rombauts S."/>
            <person name="Rushton P."/>
            <person name="Sanderfoot A."/>
            <person name="Schween G."/>
            <person name="Shiu S.-H."/>
            <person name="Stueber K."/>
            <person name="Theodoulou F.L."/>
            <person name="Tu H."/>
            <person name="Van de Peer Y."/>
            <person name="Verrier P.J."/>
            <person name="Waters E."/>
            <person name="Wood A."/>
            <person name="Yang L."/>
            <person name="Cove D."/>
            <person name="Cuming A."/>
            <person name="Hasebe M."/>
            <person name="Lucas S."/>
            <person name="Mishler D.B."/>
            <person name="Reski R."/>
            <person name="Grigoriev I."/>
            <person name="Quatrano R.S."/>
            <person name="Boore J.L."/>
        </authorList>
    </citation>
    <scope>NUCLEOTIDE SEQUENCE [LARGE SCALE GENOMIC DNA]</scope>
    <source>
        <strain evidence="8 9">cv. Gransden 2004</strain>
    </source>
</reference>
<gene>
    <name evidence="8" type="primary">LOC112292091</name>
    <name evidence="7" type="ORF">PHYPA_020039</name>
</gene>
<comment type="similarity">
    <text evidence="2">Belongs to the THOC7 family.</text>
</comment>
<dbReference type="Pfam" id="PF05615">
    <property type="entry name" value="THOC7"/>
    <property type="match status" value="1"/>
</dbReference>
<keyword evidence="9" id="KW-1185">Reference proteome</keyword>
<evidence type="ECO:0000313" key="8">
    <source>
        <dbReference type="EnsemblPlants" id="Pp3c15_21620V3.1"/>
    </source>
</evidence>
<protein>
    <recommendedName>
        <fullName evidence="10">THO complex subunit 7</fullName>
    </recommendedName>
</protein>
<accession>A9TN93</accession>
<evidence type="ECO:0000313" key="7">
    <source>
        <dbReference type="EMBL" id="PNR39759.1"/>
    </source>
</evidence>
<dbReference type="Gramene" id="Pp3c15_21620V3.2">
    <property type="protein sequence ID" value="Pp3c15_21620V3.2"/>
    <property type="gene ID" value="Pp3c15_21620"/>
</dbReference>
<dbReference type="EMBL" id="ABEU02000015">
    <property type="protein sequence ID" value="PNR39759.1"/>
    <property type="molecule type" value="Genomic_DNA"/>
</dbReference>
<dbReference type="GO" id="GO:0006397">
    <property type="term" value="P:mRNA processing"/>
    <property type="evidence" value="ECO:0007669"/>
    <property type="project" value="InterPro"/>
</dbReference>
<evidence type="ECO:0000313" key="9">
    <source>
        <dbReference type="Proteomes" id="UP000006727"/>
    </source>
</evidence>
<feature type="coiled-coil region" evidence="5">
    <location>
        <begin position="89"/>
        <end position="170"/>
    </location>
</feature>
<feature type="region of interest" description="Disordered" evidence="6">
    <location>
        <begin position="195"/>
        <end position="224"/>
    </location>
</feature>
<evidence type="ECO:0000256" key="2">
    <source>
        <dbReference type="ARBA" id="ARBA00006482"/>
    </source>
</evidence>
<name>A9TN93_PHYPA</name>
<dbReference type="AlphaFoldDB" id="A9TN93"/>
<evidence type="ECO:0008006" key="10">
    <source>
        <dbReference type="Google" id="ProtNLM"/>
    </source>
</evidence>
<dbReference type="GO" id="GO:0006406">
    <property type="term" value="P:mRNA export from nucleus"/>
    <property type="evidence" value="ECO:0000318"/>
    <property type="project" value="GO_Central"/>
</dbReference>
<reference evidence="8" key="3">
    <citation type="submission" date="2020-12" db="UniProtKB">
        <authorList>
            <consortium name="EnsemblPlants"/>
        </authorList>
    </citation>
    <scope>IDENTIFICATION</scope>
</reference>
<dbReference type="PANTHER" id="PTHR23405:SF5">
    <property type="entry name" value="THO COMPLEX SUBUNIT 7 HOMOLOG"/>
    <property type="match status" value="1"/>
</dbReference>
<dbReference type="KEGG" id="ppp:112292091"/>
<evidence type="ECO:0000256" key="4">
    <source>
        <dbReference type="ARBA" id="ARBA00023242"/>
    </source>
</evidence>
<proteinExistence type="inferred from homology"/>